<dbReference type="InterPro" id="IPR050260">
    <property type="entry name" value="FAD-bd_OxRdtase"/>
</dbReference>
<evidence type="ECO:0000259" key="4">
    <source>
        <dbReference type="Pfam" id="PF07992"/>
    </source>
</evidence>
<dbReference type="InterPro" id="IPR016156">
    <property type="entry name" value="FAD/NAD-linked_Rdtase_dimer_sf"/>
</dbReference>
<dbReference type="PRINTS" id="PR00368">
    <property type="entry name" value="FADPNR"/>
</dbReference>
<name>W0FKX6_9BACT</name>
<dbReference type="Pfam" id="PF07992">
    <property type="entry name" value="Pyr_redox_2"/>
    <property type="match status" value="1"/>
</dbReference>
<dbReference type="PROSITE" id="PS51257">
    <property type="entry name" value="PROKAR_LIPOPROTEIN"/>
    <property type="match status" value="1"/>
</dbReference>
<evidence type="ECO:0000256" key="1">
    <source>
        <dbReference type="ARBA" id="ARBA00001974"/>
    </source>
</evidence>
<dbReference type="PANTHER" id="PTHR43429:SF3">
    <property type="entry name" value="NITRITE REDUCTASE [NAD(P)H]"/>
    <property type="match status" value="1"/>
</dbReference>
<proteinExistence type="predicted"/>
<dbReference type="InterPro" id="IPR023753">
    <property type="entry name" value="FAD/NAD-binding_dom"/>
</dbReference>
<comment type="cofactor">
    <cofactor evidence="1">
        <name>FAD</name>
        <dbReference type="ChEBI" id="CHEBI:57692"/>
    </cofactor>
</comment>
<organism evidence="5">
    <name type="scientific">uncultured bacterium Contig1450</name>
    <dbReference type="NCBI Taxonomy" id="1393427"/>
    <lineage>
        <taxon>Bacteria</taxon>
        <taxon>environmental samples</taxon>
    </lineage>
</organism>
<feature type="domain" description="FAD/NAD(P)-binding" evidence="4">
    <location>
        <begin position="3"/>
        <end position="295"/>
    </location>
</feature>
<dbReference type="AlphaFoldDB" id="W0FKX6"/>
<evidence type="ECO:0000256" key="3">
    <source>
        <dbReference type="ARBA" id="ARBA00022827"/>
    </source>
</evidence>
<dbReference type="InterPro" id="IPR036188">
    <property type="entry name" value="FAD/NAD-bd_sf"/>
</dbReference>
<dbReference type="EMBL" id="KC246784">
    <property type="protein sequence ID" value="AHF24109.1"/>
    <property type="molecule type" value="Genomic_DNA"/>
</dbReference>
<dbReference type="GO" id="GO:0016491">
    <property type="term" value="F:oxidoreductase activity"/>
    <property type="evidence" value="ECO:0007669"/>
    <property type="project" value="InterPro"/>
</dbReference>
<protein>
    <submittedName>
        <fullName evidence="5">Pyridine nucleotide-disulfide oxidoreductase</fullName>
    </submittedName>
</protein>
<keyword evidence="2" id="KW-0285">Flavoprotein</keyword>
<reference evidence="5" key="1">
    <citation type="journal article" date="2013" name="PLoS ONE">
        <title>Metagenomic insights into the carbohydrate-active enzymes carried by the microorganisms adhering to solid digesta in the rumen of cows.</title>
        <authorList>
            <person name="Wang L."/>
            <person name="Hatem A."/>
            <person name="Catalyurek U.V."/>
            <person name="Morrison M."/>
            <person name="Yu Z."/>
        </authorList>
    </citation>
    <scope>NUCLEOTIDE SEQUENCE</scope>
</reference>
<sequence>MKQYVIIGNGVAATGCIEGIRSVDSEEPITVVSEENHEVYCRPLISYYLEKKTDLKRMHYRDEAFYERMGCKVLYGKKAVSIDKEKKEALLDDGTVLPYTSLCLATGSSPFLPSFEGLDTVQEKYSFLTLDDALALEEAISETSRVLIIGAGLIGLKCAEGICERVASVTVCDLADRVLSSILDDDAAAIVQKHLEAHGLSFLLGDSVAHFDKGTAQMNSGITVDFDVLVLAIGVRANIALVKDAGGEVNRGVRIDSHMQTSLEDIYAAGDCTEGMDISSGEAKVLAILPNAVLQGYTAGQNMAGKDVTFEKGIPMNSIGFFGLHIMTAGTYEGDVYEEITEDSLKRIYTKDDLLKGFMLIGLEERAGILTSMIREKTPLSSVNFEIMKKVATTAAFPADIRRKKFGGVV</sequence>
<evidence type="ECO:0000256" key="2">
    <source>
        <dbReference type="ARBA" id="ARBA00022630"/>
    </source>
</evidence>
<dbReference type="PANTHER" id="PTHR43429">
    <property type="entry name" value="PYRIDINE NUCLEOTIDE-DISULFIDE OXIDOREDUCTASE DOMAIN-CONTAINING"/>
    <property type="match status" value="1"/>
</dbReference>
<dbReference type="Gene3D" id="3.50.50.60">
    <property type="entry name" value="FAD/NAD(P)-binding domain"/>
    <property type="match status" value="2"/>
</dbReference>
<keyword evidence="3" id="KW-0274">FAD</keyword>
<dbReference type="Gene3D" id="3.30.390.30">
    <property type="match status" value="1"/>
</dbReference>
<dbReference type="SUPFAM" id="SSF51905">
    <property type="entry name" value="FAD/NAD(P)-binding domain"/>
    <property type="match status" value="2"/>
</dbReference>
<accession>W0FKX6</accession>
<evidence type="ECO:0000313" key="5">
    <source>
        <dbReference type="EMBL" id="AHF24109.1"/>
    </source>
</evidence>